<dbReference type="PANTHER" id="PTHR45717">
    <property type="entry name" value="OS12G0527900 PROTEIN"/>
    <property type="match status" value="1"/>
</dbReference>
<protein>
    <recommendedName>
        <fullName evidence="7">Pentacotripeptide-repeat region of PRORP domain-containing protein</fullName>
    </recommendedName>
</protein>
<keyword evidence="2" id="KW-0677">Repeat</keyword>
<comment type="similarity">
    <text evidence="1">Belongs to the PPR family. P subfamily.</text>
</comment>
<dbReference type="Gene3D" id="1.25.40.10">
    <property type="entry name" value="Tetratricopeptide repeat domain"/>
    <property type="match status" value="3"/>
</dbReference>
<dbReference type="SUPFAM" id="SSF48452">
    <property type="entry name" value="TPR-like"/>
    <property type="match status" value="2"/>
</dbReference>
<dbReference type="AlphaFoldDB" id="A0A5J5A2H5"/>
<organism evidence="5 6">
    <name type="scientific">Nyssa sinensis</name>
    <dbReference type="NCBI Taxonomy" id="561372"/>
    <lineage>
        <taxon>Eukaryota</taxon>
        <taxon>Viridiplantae</taxon>
        <taxon>Streptophyta</taxon>
        <taxon>Embryophyta</taxon>
        <taxon>Tracheophyta</taxon>
        <taxon>Spermatophyta</taxon>
        <taxon>Magnoliopsida</taxon>
        <taxon>eudicotyledons</taxon>
        <taxon>Gunneridae</taxon>
        <taxon>Pentapetalae</taxon>
        <taxon>asterids</taxon>
        <taxon>Cornales</taxon>
        <taxon>Nyssaceae</taxon>
        <taxon>Nyssa</taxon>
    </lineage>
</organism>
<dbReference type="Proteomes" id="UP000325577">
    <property type="component" value="Linkage Group LG4"/>
</dbReference>
<dbReference type="InterPro" id="IPR002885">
    <property type="entry name" value="PPR_rpt"/>
</dbReference>
<proteinExistence type="inferred from homology"/>
<feature type="compositionally biased region" description="Basic and acidic residues" evidence="4">
    <location>
        <begin position="503"/>
        <end position="519"/>
    </location>
</feature>
<feature type="repeat" description="PPR" evidence="3">
    <location>
        <begin position="188"/>
        <end position="222"/>
    </location>
</feature>
<keyword evidence="6" id="KW-1185">Reference proteome</keyword>
<reference evidence="5 6" key="1">
    <citation type="submission" date="2019-09" db="EMBL/GenBank/DDBJ databases">
        <title>A chromosome-level genome assembly of the Chinese tupelo Nyssa sinensis.</title>
        <authorList>
            <person name="Yang X."/>
            <person name="Kang M."/>
            <person name="Yang Y."/>
            <person name="Xiong H."/>
            <person name="Wang M."/>
            <person name="Zhang Z."/>
            <person name="Wang Z."/>
            <person name="Wu H."/>
            <person name="Ma T."/>
            <person name="Liu J."/>
            <person name="Xi Z."/>
        </authorList>
    </citation>
    <scope>NUCLEOTIDE SEQUENCE [LARGE SCALE GENOMIC DNA]</scope>
    <source>
        <strain evidence="5">J267</strain>
        <tissue evidence="5">Leaf</tissue>
    </source>
</reference>
<sequence length="525" mass="59933">MKKLLDYCTSRSWCNYNGISRVLLCSTETLTYSATKETLYGRITIAGDTRVSIVQILDQWVREGRCIKRGELRKIIAQLRNYERYKDALECNWSVRSGGELDKPQPKISEWMSDKPYLDLLPGDVAVQLDLISKVRGLEQAEKYFHNIPNTSRVFRVYGTLLNCYAHAKSLDKAEAIMQKMRDLGFARSFSYNAMLKLYSQMGKDEKLDFLMAEMEEKGISCDKFTFNIRLNAYAAASDIEGMEKLLSKMEVYPSFTIDWIAYVIAANGYLKVGLVEKALAMLKKSEQLITIKTRRRAYEILLSMYATAGKKDEVYRILNLYKKIGRVYNTNYLCMVSALFKLDDHDGAEKILVEWEAEKKYFDFRVPYLLGSAYCRKDLFVEAESIVRRLIESRKEPNASTWDRLAFGYHKSNQMAKAVETMKKAILASQPGWKPNGVILASCLEYLNGKEDVEAAEELISLLGERGHFSTEMHNKLVDNIKNGNPEPKILDQMAGDDQPLEGEKLGGMEFKLSEKSGSEATVN</sequence>
<evidence type="ECO:0000256" key="1">
    <source>
        <dbReference type="ARBA" id="ARBA00007626"/>
    </source>
</evidence>
<evidence type="ECO:0000256" key="2">
    <source>
        <dbReference type="ARBA" id="ARBA00022737"/>
    </source>
</evidence>
<evidence type="ECO:0008006" key="7">
    <source>
        <dbReference type="Google" id="ProtNLM"/>
    </source>
</evidence>
<dbReference type="InterPro" id="IPR011990">
    <property type="entry name" value="TPR-like_helical_dom_sf"/>
</dbReference>
<accession>A0A5J5A2H5</accession>
<dbReference type="OrthoDB" id="1890565at2759"/>
<dbReference type="GO" id="GO:0005739">
    <property type="term" value="C:mitochondrion"/>
    <property type="evidence" value="ECO:0007669"/>
    <property type="project" value="TreeGrafter"/>
</dbReference>
<dbReference type="GO" id="GO:0003729">
    <property type="term" value="F:mRNA binding"/>
    <property type="evidence" value="ECO:0007669"/>
    <property type="project" value="UniProtKB-ARBA"/>
</dbReference>
<feature type="region of interest" description="Disordered" evidence="4">
    <location>
        <begin position="498"/>
        <end position="525"/>
    </location>
</feature>
<gene>
    <name evidence="5" type="ORF">F0562_010805</name>
</gene>
<dbReference type="PROSITE" id="PS51375">
    <property type="entry name" value="PPR"/>
    <property type="match status" value="1"/>
</dbReference>
<evidence type="ECO:0000256" key="4">
    <source>
        <dbReference type="SAM" id="MobiDB-lite"/>
    </source>
</evidence>
<evidence type="ECO:0000313" key="5">
    <source>
        <dbReference type="EMBL" id="KAA8524404.1"/>
    </source>
</evidence>
<name>A0A5J5A2H5_9ASTE</name>
<dbReference type="PANTHER" id="PTHR45717:SF10">
    <property type="entry name" value="OS10G0501000 PROTEIN"/>
    <property type="match status" value="1"/>
</dbReference>
<evidence type="ECO:0000313" key="6">
    <source>
        <dbReference type="Proteomes" id="UP000325577"/>
    </source>
</evidence>
<dbReference type="NCBIfam" id="TIGR00756">
    <property type="entry name" value="PPR"/>
    <property type="match status" value="2"/>
</dbReference>
<evidence type="ECO:0000256" key="3">
    <source>
        <dbReference type="PROSITE-ProRule" id="PRU00708"/>
    </source>
</evidence>
<dbReference type="Pfam" id="PF01535">
    <property type="entry name" value="PPR"/>
    <property type="match status" value="3"/>
</dbReference>
<dbReference type="EMBL" id="CM018047">
    <property type="protein sequence ID" value="KAA8524404.1"/>
    <property type="molecule type" value="Genomic_DNA"/>
</dbReference>
<dbReference type="Pfam" id="PF13041">
    <property type="entry name" value="PPR_2"/>
    <property type="match status" value="1"/>
</dbReference>